<evidence type="ECO:0000313" key="2">
    <source>
        <dbReference type="Proteomes" id="UP000032352"/>
    </source>
</evidence>
<keyword evidence="2" id="KW-1185">Reference proteome</keyword>
<dbReference type="Proteomes" id="UP000032352">
    <property type="component" value="Chromosome"/>
</dbReference>
<protein>
    <submittedName>
        <fullName evidence="1">Uncharacterized protein</fullName>
    </submittedName>
</protein>
<proteinExistence type="predicted"/>
<dbReference type="KEGG" id="tvd:SG34_009195"/>
<dbReference type="AlphaFoldDB" id="A0AAE9Z6Q9"/>
<reference evidence="1 2" key="1">
    <citation type="journal article" date="2015" name="Genome Announc.">
        <title>Draft Genome Sequences of Marine Isolates of Thalassomonas viridans and Thalassomonas actiniarum.</title>
        <authorList>
            <person name="Olonade I."/>
            <person name="van Zyl L.J."/>
            <person name="Trindade M."/>
        </authorList>
    </citation>
    <scope>NUCLEOTIDE SEQUENCE [LARGE SCALE GENOMIC DNA]</scope>
    <source>
        <strain evidence="1 2">XOM25</strain>
    </source>
</reference>
<evidence type="ECO:0000313" key="1">
    <source>
        <dbReference type="EMBL" id="WDE07040.1"/>
    </source>
</evidence>
<organism evidence="1 2">
    <name type="scientific">Thalassomonas viridans</name>
    <dbReference type="NCBI Taxonomy" id="137584"/>
    <lineage>
        <taxon>Bacteria</taxon>
        <taxon>Pseudomonadati</taxon>
        <taxon>Pseudomonadota</taxon>
        <taxon>Gammaproteobacteria</taxon>
        <taxon>Alteromonadales</taxon>
        <taxon>Colwelliaceae</taxon>
        <taxon>Thalassomonas</taxon>
    </lineage>
</organism>
<dbReference type="RefSeq" id="WP_274038580.1">
    <property type="nucleotide sequence ID" value="NZ_CP059733.1"/>
</dbReference>
<reference evidence="1 2" key="2">
    <citation type="journal article" date="2022" name="Mar. Drugs">
        <title>Bioassay-Guided Fractionation Leads to the Detection of Cholic Acid Generated by the Rare Thalassomonas sp.</title>
        <authorList>
            <person name="Pheiffer F."/>
            <person name="Schneider Y.K."/>
            <person name="Hansen E.H."/>
            <person name="Andersen J.H."/>
            <person name="Isaksson J."/>
            <person name="Busche T."/>
            <person name="R C."/>
            <person name="Kalinowski J."/>
            <person name="Zyl L.V."/>
            <person name="Trindade M."/>
        </authorList>
    </citation>
    <scope>NUCLEOTIDE SEQUENCE [LARGE SCALE GENOMIC DNA]</scope>
    <source>
        <strain evidence="1 2">XOM25</strain>
    </source>
</reference>
<sequence length="58" mass="6942">MNFKDTQDIIRAELGAPDWFRIDDDVLVSERWDKNNIRIHVFYSQPQMTPEIISYEAI</sequence>
<gene>
    <name evidence="1" type="ORF">SG34_009195</name>
</gene>
<dbReference type="EMBL" id="CP059733">
    <property type="protein sequence ID" value="WDE07040.1"/>
    <property type="molecule type" value="Genomic_DNA"/>
</dbReference>
<name>A0AAE9Z6Q9_9GAMM</name>
<accession>A0AAE9Z6Q9</accession>